<gene>
    <name evidence="1" type="ORF">AVEN_176225_1</name>
</gene>
<dbReference type="EMBL" id="BGPR01083682">
    <property type="protein sequence ID" value="GBL92407.1"/>
    <property type="molecule type" value="Genomic_DNA"/>
</dbReference>
<dbReference type="AlphaFoldDB" id="A0A4Y2BL22"/>
<evidence type="ECO:0000313" key="1">
    <source>
        <dbReference type="EMBL" id="GBL92407.1"/>
    </source>
</evidence>
<name>A0A4Y2BL22_ARAVE</name>
<accession>A0A4Y2BL22</accession>
<comment type="caution">
    <text evidence="1">The sequence shown here is derived from an EMBL/GenBank/DDBJ whole genome shotgun (WGS) entry which is preliminary data.</text>
</comment>
<organism evidence="1 2">
    <name type="scientific">Araneus ventricosus</name>
    <name type="common">Orbweaver spider</name>
    <name type="synonym">Epeira ventricosa</name>
    <dbReference type="NCBI Taxonomy" id="182803"/>
    <lineage>
        <taxon>Eukaryota</taxon>
        <taxon>Metazoa</taxon>
        <taxon>Ecdysozoa</taxon>
        <taxon>Arthropoda</taxon>
        <taxon>Chelicerata</taxon>
        <taxon>Arachnida</taxon>
        <taxon>Araneae</taxon>
        <taxon>Araneomorphae</taxon>
        <taxon>Entelegynae</taxon>
        <taxon>Araneoidea</taxon>
        <taxon>Araneidae</taxon>
        <taxon>Araneus</taxon>
    </lineage>
</organism>
<dbReference type="Proteomes" id="UP000499080">
    <property type="component" value="Unassembled WGS sequence"/>
</dbReference>
<feature type="non-terminal residue" evidence="1">
    <location>
        <position position="52"/>
    </location>
</feature>
<proteinExistence type="predicted"/>
<protein>
    <submittedName>
        <fullName evidence="1">Uncharacterized protein</fullName>
    </submittedName>
</protein>
<sequence length="52" mass="5987">MRVVYVIKRLAFQTLLDRWFMKSFLRQSCGMVSGPVSSEMLSQTCRSNLVGE</sequence>
<keyword evidence="2" id="KW-1185">Reference proteome</keyword>
<evidence type="ECO:0000313" key="2">
    <source>
        <dbReference type="Proteomes" id="UP000499080"/>
    </source>
</evidence>
<reference evidence="1 2" key="1">
    <citation type="journal article" date="2019" name="Sci. Rep.">
        <title>Orb-weaving spider Araneus ventricosus genome elucidates the spidroin gene catalogue.</title>
        <authorList>
            <person name="Kono N."/>
            <person name="Nakamura H."/>
            <person name="Ohtoshi R."/>
            <person name="Moran D.A.P."/>
            <person name="Shinohara A."/>
            <person name="Yoshida Y."/>
            <person name="Fujiwara M."/>
            <person name="Mori M."/>
            <person name="Tomita M."/>
            <person name="Arakawa K."/>
        </authorList>
    </citation>
    <scope>NUCLEOTIDE SEQUENCE [LARGE SCALE GENOMIC DNA]</scope>
</reference>